<dbReference type="EMBL" id="BORC01000011">
    <property type="protein sequence ID" value="GIN64182.1"/>
    <property type="molecule type" value="Genomic_DNA"/>
</dbReference>
<evidence type="ECO:0000313" key="2">
    <source>
        <dbReference type="EMBL" id="GIN64182.1"/>
    </source>
</evidence>
<evidence type="ECO:0000256" key="1">
    <source>
        <dbReference type="SAM" id="MobiDB-lite"/>
    </source>
</evidence>
<sequence length="57" mass="6335">MVIISILVIFILALSIFIDIKRKKINNNPHIPTNPNVKSGEDSNYMMGDNKDTGGFS</sequence>
<dbReference type="Proteomes" id="UP000682111">
    <property type="component" value="Unassembled WGS sequence"/>
</dbReference>
<organism evidence="2 3">
    <name type="scientific">Robertmurraya siralis</name>
    <dbReference type="NCBI Taxonomy" id="77777"/>
    <lineage>
        <taxon>Bacteria</taxon>
        <taxon>Bacillati</taxon>
        <taxon>Bacillota</taxon>
        <taxon>Bacilli</taxon>
        <taxon>Bacillales</taxon>
        <taxon>Bacillaceae</taxon>
        <taxon>Robertmurraya</taxon>
    </lineage>
</organism>
<protein>
    <submittedName>
        <fullName evidence="2">Uncharacterized protein</fullName>
    </submittedName>
</protein>
<keyword evidence="3" id="KW-1185">Reference proteome</keyword>
<evidence type="ECO:0000313" key="3">
    <source>
        <dbReference type="Proteomes" id="UP000682111"/>
    </source>
</evidence>
<proteinExistence type="predicted"/>
<comment type="caution">
    <text evidence="2">The sequence shown here is derived from an EMBL/GenBank/DDBJ whole genome shotgun (WGS) entry which is preliminary data.</text>
</comment>
<dbReference type="RefSeq" id="WP_170943658.1">
    <property type="nucleotide sequence ID" value="NZ_BORC01000011.1"/>
</dbReference>
<feature type="region of interest" description="Disordered" evidence="1">
    <location>
        <begin position="28"/>
        <end position="57"/>
    </location>
</feature>
<name>A0A919WM70_9BACI</name>
<reference evidence="2" key="1">
    <citation type="submission" date="2021-03" db="EMBL/GenBank/DDBJ databases">
        <title>Antimicrobial resistance genes in bacteria isolated from Japanese honey, and their potential for conferring macrolide and lincosamide resistance in the American foulbrood pathogen Paenibacillus larvae.</title>
        <authorList>
            <person name="Okamoto M."/>
            <person name="Kumagai M."/>
            <person name="Kanamori H."/>
            <person name="Takamatsu D."/>
        </authorList>
    </citation>
    <scope>NUCLEOTIDE SEQUENCE</scope>
    <source>
        <strain evidence="2">J27TS8</strain>
    </source>
</reference>
<gene>
    <name evidence="2" type="ORF">J27TS8_41750</name>
</gene>
<accession>A0A919WM70</accession>
<dbReference type="AlphaFoldDB" id="A0A919WM70"/>